<feature type="compositionally biased region" description="Basic residues" evidence="1">
    <location>
        <begin position="10"/>
        <end position="19"/>
    </location>
</feature>
<evidence type="ECO:0000313" key="2">
    <source>
        <dbReference type="EMBL" id="OAA73151.1"/>
    </source>
</evidence>
<feature type="compositionally biased region" description="Low complexity" evidence="1">
    <location>
        <begin position="145"/>
        <end position="161"/>
    </location>
</feature>
<evidence type="ECO:0000256" key="1">
    <source>
        <dbReference type="SAM" id="MobiDB-lite"/>
    </source>
</evidence>
<feature type="compositionally biased region" description="Acidic residues" evidence="1">
    <location>
        <begin position="50"/>
        <end position="59"/>
    </location>
</feature>
<feature type="compositionally biased region" description="Basic and acidic residues" evidence="1">
    <location>
        <begin position="164"/>
        <end position="177"/>
    </location>
</feature>
<evidence type="ECO:0008006" key="4">
    <source>
        <dbReference type="Google" id="ProtNLM"/>
    </source>
</evidence>
<comment type="caution">
    <text evidence="2">The sequence shown here is derived from an EMBL/GenBank/DDBJ whole genome shotgun (WGS) entry which is preliminary data.</text>
</comment>
<evidence type="ECO:0000313" key="3">
    <source>
        <dbReference type="Proteomes" id="UP000076744"/>
    </source>
</evidence>
<feature type="compositionally biased region" description="Polar residues" evidence="1">
    <location>
        <begin position="180"/>
        <end position="190"/>
    </location>
</feature>
<dbReference type="AlphaFoldDB" id="A0A168DYB2"/>
<dbReference type="RefSeq" id="XP_018708109.1">
    <property type="nucleotide sequence ID" value="XM_018843659.1"/>
</dbReference>
<dbReference type="InterPro" id="IPR010756">
    <property type="entry name" value="Tls1-like"/>
</dbReference>
<dbReference type="Pfam" id="PF07052">
    <property type="entry name" value="Hep_59"/>
    <property type="match status" value="1"/>
</dbReference>
<dbReference type="OrthoDB" id="5627at2759"/>
<organism evidence="2 3">
    <name type="scientific">Cordyceps fumosorosea (strain ARSEF 2679)</name>
    <name type="common">Isaria fumosorosea</name>
    <dbReference type="NCBI Taxonomy" id="1081104"/>
    <lineage>
        <taxon>Eukaryota</taxon>
        <taxon>Fungi</taxon>
        <taxon>Dikarya</taxon>
        <taxon>Ascomycota</taxon>
        <taxon>Pezizomycotina</taxon>
        <taxon>Sordariomycetes</taxon>
        <taxon>Hypocreomycetidae</taxon>
        <taxon>Hypocreales</taxon>
        <taxon>Cordycipitaceae</taxon>
        <taxon>Cordyceps</taxon>
    </lineage>
</organism>
<proteinExistence type="predicted"/>
<dbReference type="EMBL" id="AZHB01000001">
    <property type="protein sequence ID" value="OAA73151.1"/>
    <property type="molecule type" value="Genomic_DNA"/>
</dbReference>
<feature type="region of interest" description="Disordered" evidence="1">
    <location>
        <begin position="287"/>
        <end position="330"/>
    </location>
</feature>
<feature type="compositionally biased region" description="Low complexity" evidence="1">
    <location>
        <begin position="294"/>
        <end position="313"/>
    </location>
</feature>
<name>A0A168DYB2_CORFA</name>
<keyword evidence="3" id="KW-1185">Reference proteome</keyword>
<accession>A0A168DYB2</accession>
<protein>
    <recommendedName>
        <fullName evidence="4">mRNA splicing factor RNA helicase</fullName>
    </recommendedName>
</protein>
<feature type="compositionally biased region" description="Low complexity" evidence="1">
    <location>
        <begin position="30"/>
        <end position="44"/>
    </location>
</feature>
<sequence length="348" mass="37901">MEPDEPGIRFKAKKRTKTLRQRDASPEAPPTTTTYDAPPTATLPDHNDDNGDEVADGNEDASAVQAALKLRQARGKSRRLRGGVAFGRDEQPASGAPADDTSLVLRDAVAAQGLPDRFMHQTGFVADADDKHLMAYVESRLSSRAAGADTAAAAAHTELATGSRSKEPLDGRRREHAPGTVQTGTSTTSWPKLVEVPVPVDPRGTKRKTASAEAQTTTTPQPPRRRRNRRGSDDMKRDAMVEAFLHENKLDVYDVPTTTPATATGGDVDDALAADFRRQYMDEVAARRQRRRPAVNQPRMTQRQQAHQQAVAAGEVLRGPKLGGSRNARAAVRDALLQQQEQKKREGR</sequence>
<feature type="region of interest" description="Disordered" evidence="1">
    <location>
        <begin position="1"/>
        <end position="101"/>
    </location>
</feature>
<dbReference type="GeneID" id="30016344"/>
<feature type="compositionally biased region" description="Basic residues" evidence="1">
    <location>
        <begin position="71"/>
        <end position="81"/>
    </location>
</feature>
<reference evidence="2 3" key="1">
    <citation type="journal article" date="2016" name="Genome Biol. Evol.">
        <title>Divergent and convergent evolution of fungal pathogenicity.</title>
        <authorList>
            <person name="Shang Y."/>
            <person name="Xiao G."/>
            <person name="Zheng P."/>
            <person name="Cen K."/>
            <person name="Zhan S."/>
            <person name="Wang C."/>
        </authorList>
    </citation>
    <scope>NUCLEOTIDE SEQUENCE [LARGE SCALE GENOMIC DNA]</scope>
    <source>
        <strain evidence="2 3">ARSEF 2679</strain>
    </source>
</reference>
<dbReference type="Proteomes" id="UP000076744">
    <property type="component" value="Unassembled WGS sequence"/>
</dbReference>
<gene>
    <name evidence="2" type="ORF">ISF_00052</name>
</gene>
<feature type="region of interest" description="Disordered" evidence="1">
    <location>
        <begin position="142"/>
        <end position="238"/>
    </location>
</feature>